<evidence type="ECO:0000256" key="2">
    <source>
        <dbReference type="SAM" id="Phobius"/>
    </source>
</evidence>
<keyword evidence="2" id="KW-0472">Membrane</keyword>
<protein>
    <submittedName>
        <fullName evidence="3">Type IV secretion system protein DotA</fullName>
    </submittedName>
</protein>
<feature type="compositionally biased region" description="Low complexity" evidence="1">
    <location>
        <begin position="980"/>
        <end position="998"/>
    </location>
</feature>
<evidence type="ECO:0000313" key="4">
    <source>
        <dbReference type="Proteomes" id="UP000029558"/>
    </source>
</evidence>
<gene>
    <name evidence="3" type="primary">dotA</name>
    <name evidence="3" type="ORF">KU39_1293</name>
</gene>
<organism evidence="3 4">
    <name type="scientific">Piscirickettsia salmonis</name>
    <dbReference type="NCBI Taxonomy" id="1238"/>
    <lineage>
        <taxon>Bacteria</taxon>
        <taxon>Pseudomonadati</taxon>
        <taxon>Pseudomonadota</taxon>
        <taxon>Gammaproteobacteria</taxon>
        <taxon>Thiotrichales</taxon>
        <taxon>Piscirickettsiaceae</taxon>
        <taxon>Piscirickettsia</taxon>
    </lineage>
</organism>
<reference evidence="3 4" key="1">
    <citation type="journal article" date="2014" name="Genome Announc.">
        <title>Comparative Genome Analysis of Two Isolates of the Fish Pathogen Piscirickettsia salmonis from Different Hosts Reveals Major Differences in Virulence-Associated Secretion Systems.</title>
        <authorList>
            <person name="Bohle H."/>
            <person name="Henriquez P."/>
            <person name="Grothusen H."/>
            <person name="Navas E."/>
            <person name="Sandoval A."/>
            <person name="Bustamante F."/>
            <person name="Bustos P."/>
            <person name="Mancilla M."/>
        </authorList>
    </citation>
    <scope>NUCLEOTIDE SEQUENCE [LARGE SCALE GENOMIC DNA]</scope>
    <source>
        <strain evidence="4">B1-32597</strain>
    </source>
</reference>
<feature type="transmembrane region" description="Helical" evidence="2">
    <location>
        <begin position="825"/>
        <end position="853"/>
    </location>
</feature>
<evidence type="ECO:0000256" key="1">
    <source>
        <dbReference type="SAM" id="MobiDB-lite"/>
    </source>
</evidence>
<dbReference type="RefSeq" id="WP_017378257.1">
    <property type="nucleotide sequence ID" value="NZ_CP012508.1"/>
</dbReference>
<feature type="transmembrane region" description="Helical" evidence="2">
    <location>
        <begin position="12"/>
        <end position="28"/>
    </location>
</feature>
<name>A0A1L6TAZ4_PISSA</name>
<feature type="transmembrane region" description="Helical" evidence="2">
    <location>
        <begin position="916"/>
        <end position="935"/>
    </location>
</feature>
<proteinExistence type="predicted"/>
<dbReference type="AlphaFoldDB" id="A0A1L6TAZ4"/>
<feature type="transmembrane region" description="Helical" evidence="2">
    <location>
        <begin position="749"/>
        <end position="775"/>
    </location>
</feature>
<feature type="compositionally biased region" description="Low complexity" evidence="1">
    <location>
        <begin position="1023"/>
        <end position="1039"/>
    </location>
</feature>
<dbReference type="Proteomes" id="UP000029558">
    <property type="component" value="Chromosome"/>
</dbReference>
<evidence type="ECO:0000313" key="3">
    <source>
        <dbReference type="EMBL" id="ALB22475.1"/>
    </source>
</evidence>
<dbReference type="InterPro" id="IPR027628">
    <property type="entry name" value="DotA_TraY"/>
</dbReference>
<keyword evidence="2" id="KW-1133">Transmembrane helix</keyword>
<keyword evidence="2" id="KW-0812">Transmembrane</keyword>
<feature type="compositionally biased region" description="Polar residues" evidence="1">
    <location>
        <begin position="999"/>
        <end position="1015"/>
    </location>
</feature>
<feature type="transmembrane region" description="Helical" evidence="2">
    <location>
        <begin position="874"/>
        <end position="896"/>
    </location>
</feature>
<feature type="region of interest" description="Disordered" evidence="1">
    <location>
        <begin position="971"/>
        <end position="1039"/>
    </location>
</feature>
<dbReference type="EMBL" id="CP012508">
    <property type="protein sequence ID" value="ALB22475.1"/>
    <property type="molecule type" value="Genomic_DNA"/>
</dbReference>
<dbReference type="OrthoDB" id="7010241at2"/>
<accession>A0A1L6TAZ4</accession>
<feature type="transmembrane region" description="Helical" evidence="2">
    <location>
        <begin position="795"/>
        <end position="819"/>
    </location>
</feature>
<feature type="transmembrane region" description="Helical" evidence="2">
    <location>
        <begin position="40"/>
        <end position="65"/>
    </location>
</feature>
<dbReference type="NCBIfam" id="TIGR04346">
    <property type="entry name" value="DotA_TraY"/>
    <property type="match status" value="2"/>
</dbReference>
<sequence length="1039" mass="112813">MLSLVPGPGNDQSVYFLWQIFGNIIYWVSGQETSDTDLTIIHYVISAFNSGLLSLLLVIYALVIFIGTLNTAHQGEFLGRNWSSLWMPIRAIFGPLCVVPVKYGFCLAQVILLYGVLVGVQLANYVWNSLETDLDGTAIPSVPVSLLNSVKENVGRAVLYRSVQKVSDSLGLKTTDLPSTRLKSSYACDEVQGANQFYNIGNTPTFCANSQSLIPTSLLPKLTSYTSQLCQPNKFDNFIAAMRWFYQDPYNDNGMTIKPAGVPGLSSGTLAQQCVDAVDSLLTGGSSSMEKVYNYNFSVAGKNQVIALKANLGDAYSHDNNDNKERYVNAVGHIAFNFENQNYSSGKASDYSKSADEFTRIIVNDLYKNDVKQAHSSLNDYLSELNKNLLNVAGDATNRLVKNTNVPTDVSVRQGTDIVTHSVNCNNYLINGNLSLRYLECLQLKDSGQTFSMYDVSNKDYPFENYIKSWWIGGGSYLAVDKIMNYNLEMVKHKLDQEISYPGMNIVSTVHYEIPLSVNYYPLIDGHPPRYQNSEGNTEYASDVKTTIVSANAGVTSVTNTIPDGLSMVSSSWASNVYHAVPACIEESGSQACKDIIALQTQLLNLPSEWRPPFIYLFNLVKSGSKSAMKSISDSPKDVTFLNNVFYFLKQNGIYQPTTTTAVPVYAVIGRIFDQVGGNGLSSDMTAVMNEFYNLGMPSSNLFSKIMQAQQVGADVVQAVIDSFTNIFENYQEQFKDIQSTAESMISDWSWGAGIAGALGGLFGAGSIGTAAAILGQTAVQLYMATQIGNLSMSLAWLPIALVVLGSLFTAAISFVVMMPLIPYFLFWAGTIVWALSILEGLVAAPLVALALVYPEGHEILGHGSPAIKIALNIIFRPVLMVIGVIAAMALTYVLITYSAQGFHLVAPLILNNFSASGMVNGIVSCFLIFIYASFMMMAFSKCFSVIYLIPDKVFDWIGASAGHRAGAEEVQQLQGKTEGMGSQAGQSMGSGVQQGIQAKQTETQSSVQAQSQDIQVAEKAGEAAGSEARSAAEMAASL</sequence>